<reference evidence="1" key="4">
    <citation type="submission" date="2019-12" db="EMBL/GenBank/DDBJ databases">
        <authorList>
            <consortium name="NCBI Pathogen Detection Project"/>
        </authorList>
    </citation>
    <scope>NUCLEOTIDE SEQUENCE</scope>
    <source>
        <strain evidence="1">1930</strain>
    </source>
</reference>
<evidence type="ECO:0000313" key="1">
    <source>
        <dbReference type="EMBL" id="HAS6677976.1"/>
    </source>
</evidence>
<name>A0A2S1M9S8_VIBPH</name>
<reference evidence="3 4" key="3">
    <citation type="submission" date="2019-08" db="EMBL/GenBank/DDBJ databases">
        <title>Emerging of two pre-pandemic pathogenic O4:KUT lineages of Vibrio parahaemolyticus in coastal eastern China.</title>
        <authorList>
            <person name="Yu H."/>
        </authorList>
    </citation>
    <scope>NUCLEOTIDE SEQUENCE [LARGE SCALE GENOMIC DNA]</scope>
    <source>
        <strain evidence="3 4">HZ17-383</strain>
    </source>
</reference>
<organism evidence="1">
    <name type="scientific">Vibrio parahaemolyticus</name>
    <dbReference type="NCBI Taxonomy" id="670"/>
    <lineage>
        <taxon>Bacteria</taxon>
        <taxon>Pseudomonadati</taxon>
        <taxon>Pseudomonadota</taxon>
        <taxon>Gammaproteobacteria</taxon>
        <taxon>Vibrionales</taxon>
        <taxon>Vibrionaceae</taxon>
        <taxon>Vibrio</taxon>
    </lineage>
</organism>
<protein>
    <submittedName>
        <fullName evidence="1">Uncharacterized protein</fullName>
    </submittedName>
</protein>
<reference evidence="1" key="1">
    <citation type="journal article" date="2018" name="Genome Biol.">
        <title>SKESA: strategic k-mer extension for scrupulous assemblies.</title>
        <authorList>
            <person name="Souvorov A."/>
            <person name="Agarwala R."/>
            <person name="Lipman D.J."/>
        </authorList>
    </citation>
    <scope>NUCLEOTIDE SEQUENCE</scope>
    <source>
        <strain evidence="1">1930</strain>
    </source>
</reference>
<dbReference type="Proteomes" id="UP000856022">
    <property type="component" value="Unassembled WGS sequence"/>
</dbReference>
<gene>
    <name evidence="2" type="ORF">EHC69_07645</name>
    <name evidence="3" type="ORF">FVP01_08575</name>
    <name evidence="1" type="ORF">I7278_14265</name>
</gene>
<evidence type="ECO:0000313" key="5">
    <source>
        <dbReference type="Proteomes" id="UP000464718"/>
    </source>
</evidence>
<dbReference type="EMBL" id="VRMQ01000002">
    <property type="protein sequence ID" value="TXN16016.1"/>
    <property type="molecule type" value="Genomic_DNA"/>
</dbReference>
<reference evidence="2 5" key="2">
    <citation type="submission" date="2018-12" db="EMBL/GenBank/DDBJ databases">
        <title>Genomic insights into the evolutionary origins and pathogenicity of five Vibrio parahaemolyticus strains isolated from the shrimp with acute hepatopancreatic necrosis disease (AHPND).</title>
        <authorList>
            <person name="Yang Q."/>
            <person name="Dong X."/>
            <person name="Xie G."/>
            <person name="Fu S."/>
            <person name="Zou P."/>
            <person name="Sun J."/>
            <person name="Wang Y."/>
            <person name="Huang J."/>
        </authorList>
    </citation>
    <scope>NUCLEOTIDE SEQUENCE [LARGE SCALE GENOMIC DNA]</scope>
    <source>
        <strain evidence="2 5">20160303005-1</strain>
    </source>
</reference>
<dbReference type="EMBL" id="DACQKT010000006">
    <property type="protein sequence ID" value="HAS6677976.1"/>
    <property type="molecule type" value="Genomic_DNA"/>
</dbReference>
<dbReference type="AlphaFoldDB" id="A0A2S1M9S8"/>
<dbReference type="Proteomes" id="UP000321504">
    <property type="component" value="Unassembled WGS sequence"/>
</dbReference>
<evidence type="ECO:0000313" key="4">
    <source>
        <dbReference type="Proteomes" id="UP000321504"/>
    </source>
</evidence>
<sequence>MALTLVIKLTAMASFQSFNAIGQKRELKYLEFT</sequence>
<evidence type="ECO:0000313" key="2">
    <source>
        <dbReference type="EMBL" id="QHH09253.1"/>
    </source>
</evidence>
<proteinExistence type="predicted"/>
<accession>A0A2S1M9S8</accession>
<dbReference type="Proteomes" id="UP000464718">
    <property type="component" value="Chromosome i"/>
</dbReference>
<evidence type="ECO:0000313" key="3">
    <source>
        <dbReference type="EMBL" id="TXN16016.1"/>
    </source>
</evidence>
<dbReference type="EMBL" id="CP034298">
    <property type="protein sequence ID" value="QHH09253.1"/>
    <property type="molecule type" value="Genomic_DNA"/>
</dbReference>